<evidence type="ECO:0000313" key="3">
    <source>
        <dbReference type="EMBL" id="KSU76824.1"/>
    </source>
</evidence>
<comment type="similarity">
    <text evidence="1">Belongs to the short-chain dehydrogenases/reductases (SDR) family.</text>
</comment>
<keyword evidence="4" id="KW-1185">Reference proteome</keyword>
<keyword evidence="2" id="KW-0560">Oxidoreductase</keyword>
<dbReference type="STRING" id="993070.AS031_09520"/>
<dbReference type="RefSeq" id="WP_058267895.1">
    <property type="nucleotide sequence ID" value="NZ_FMAZ01000003.1"/>
</dbReference>
<evidence type="ECO:0000313" key="4">
    <source>
        <dbReference type="Proteomes" id="UP000053199"/>
    </source>
</evidence>
<organism evidence="3 4">
    <name type="scientific">Pseudarthrobacter enclensis</name>
    <dbReference type="NCBI Taxonomy" id="993070"/>
    <lineage>
        <taxon>Bacteria</taxon>
        <taxon>Bacillati</taxon>
        <taxon>Actinomycetota</taxon>
        <taxon>Actinomycetes</taxon>
        <taxon>Micrococcales</taxon>
        <taxon>Micrococcaceae</taxon>
        <taxon>Pseudarthrobacter</taxon>
    </lineage>
</organism>
<dbReference type="PRINTS" id="PR00081">
    <property type="entry name" value="GDHRDH"/>
</dbReference>
<dbReference type="PANTHER" id="PTHR24321:SF8">
    <property type="entry name" value="ESTRADIOL 17-BETA-DEHYDROGENASE 8-RELATED"/>
    <property type="match status" value="1"/>
</dbReference>
<dbReference type="Gene3D" id="3.40.50.720">
    <property type="entry name" value="NAD(P)-binding Rossmann-like Domain"/>
    <property type="match status" value="1"/>
</dbReference>
<gene>
    <name evidence="3" type="ORF">AS031_09520</name>
</gene>
<dbReference type="SUPFAM" id="SSF51735">
    <property type="entry name" value="NAD(P)-binding Rossmann-fold domains"/>
    <property type="match status" value="1"/>
</dbReference>
<dbReference type="InterPro" id="IPR002347">
    <property type="entry name" value="SDR_fam"/>
</dbReference>
<protein>
    <submittedName>
        <fullName evidence="3">Dehydrogenase</fullName>
    </submittedName>
</protein>
<dbReference type="PANTHER" id="PTHR24321">
    <property type="entry name" value="DEHYDROGENASES, SHORT CHAIN"/>
    <property type="match status" value="1"/>
</dbReference>
<dbReference type="GO" id="GO:0016491">
    <property type="term" value="F:oxidoreductase activity"/>
    <property type="evidence" value="ECO:0007669"/>
    <property type="project" value="UniProtKB-KW"/>
</dbReference>
<dbReference type="Pfam" id="PF13561">
    <property type="entry name" value="adh_short_C2"/>
    <property type="match status" value="1"/>
</dbReference>
<dbReference type="Proteomes" id="UP000053199">
    <property type="component" value="Unassembled WGS sequence"/>
</dbReference>
<dbReference type="AlphaFoldDB" id="A0A0V8IPU2"/>
<dbReference type="FunFam" id="3.40.50.720:FF:000084">
    <property type="entry name" value="Short-chain dehydrogenase reductase"/>
    <property type="match status" value="1"/>
</dbReference>
<dbReference type="EMBL" id="LNQM01000003">
    <property type="protein sequence ID" value="KSU76824.1"/>
    <property type="molecule type" value="Genomic_DNA"/>
</dbReference>
<dbReference type="OrthoDB" id="517007at2"/>
<sequence>MRPRRPRLEGKTAVITGIASGQGRAAALLFAAEGAVIVGCDMNDGGAAATVGLVRQAGGEAFSSRVDLTDDAAVAARASNVSRDHGQVHILYANAAATRFAPVDSISHEDWQWNVAHEMDVVFLPVRHFWGQLKAAGGAAVVLVGSTAGVTGSVTNGRLAHTATKGAVVAMTRQLAAEGAPHNIRANAVSPGMIRTEATDKDLLAPDHPMNSIASAIPLGRIGTPEEVAACALFLASDEASYVTGANLMIDGGWSAVLPG</sequence>
<dbReference type="InterPro" id="IPR036291">
    <property type="entry name" value="NAD(P)-bd_dom_sf"/>
</dbReference>
<evidence type="ECO:0000256" key="2">
    <source>
        <dbReference type="ARBA" id="ARBA00023002"/>
    </source>
</evidence>
<name>A0A0V8IPU2_9MICC</name>
<dbReference type="CDD" id="cd05233">
    <property type="entry name" value="SDR_c"/>
    <property type="match status" value="1"/>
</dbReference>
<evidence type="ECO:0000256" key="1">
    <source>
        <dbReference type="ARBA" id="ARBA00006484"/>
    </source>
</evidence>
<accession>A0A0V8IPU2</accession>
<proteinExistence type="inferred from homology"/>
<reference evidence="3 4" key="1">
    <citation type="journal article" date="2014" name="Arch. Microbiol.">
        <title>Arthrobacter enclensis sp. nov., isolated from sediment sample.</title>
        <authorList>
            <person name="Dastager S.G."/>
            <person name="Liu Q."/>
            <person name="Tang S.K."/>
            <person name="Krishnamurthi S."/>
            <person name="Lee J.C."/>
            <person name="Li W.J."/>
        </authorList>
    </citation>
    <scope>NUCLEOTIDE SEQUENCE [LARGE SCALE GENOMIC DNA]</scope>
    <source>
        <strain evidence="3 4">NIO-1008</strain>
    </source>
</reference>
<comment type="caution">
    <text evidence="3">The sequence shown here is derived from an EMBL/GenBank/DDBJ whole genome shotgun (WGS) entry which is preliminary data.</text>
</comment>